<dbReference type="InterPro" id="IPR038333">
    <property type="entry name" value="T1MK-like_N_sf"/>
</dbReference>
<comment type="caution">
    <text evidence="9">The sequence shown here is derived from an EMBL/GenBank/DDBJ whole genome shotgun (WGS) entry which is preliminary data.</text>
</comment>
<dbReference type="SUPFAM" id="SSF53335">
    <property type="entry name" value="S-adenosyl-L-methionine-dependent methyltransferases"/>
    <property type="match status" value="1"/>
</dbReference>
<evidence type="ECO:0000256" key="4">
    <source>
        <dbReference type="ARBA" id="ARBA00022679"/>
    </source>
</evidence>
<evidence type="ECO:0000256" key="6">
    <source>
        <dbReference type="ARBA" id="ARBA00022747"/>
    </source>
</evidence>
<dbReference type="GO" id="GO:0032259">
    <property type="term" value="P:methylation"/>
    <property type="evidence" value="ECO:0007669"/>
    <property type="project" value="UniProtKB-KW"/>
</dbReference>
<dbReference type="InterPro" id="IPR051537">
    <property type="entry name" value="DNA_Adenine_Mtase"/>
</dbReference>
<dbReference type="EMBL" id="JACNLL010000066">
    <property type="protein sequence ID" value="MBC8199865.1"/>
    <property type="molecule type" value="Genomic_DNA"/>
</dbReference>
<dbReference type="GO" id="GO:0008170">
    <property type="term" value="F:N-methyltransferase activity"/>
    <property type="evidence" value="ECO:0007669"/>
    <property type="project" value="InterPro"/>
</dbReference>
<name>A0A8J6N5S4_9BACT</name>
<reference evidence="9 10" key="1">
    <citation type="submission" date="2020-08" db="EMBL/GenBank/DDBJ databases">
        <title>Bridging the membrane lipid divide: bacteria of the FCB group superphylum have the potential to synthesize archaeal ether lipids.</title>
        <authorList>
            <person name="Villanueva L."/>
            <person name="Von Meijenfeldt F.A.B."/>
            <person name="Westbye A.B."/>
            <person name="Yadav S."/>
            <person name="Hopmans E.C."/>
            <person name="Dutilh B.E."/>
            <person name="Sinninghe Damste J.S."/>
        </authorList>
    </citation>
    <scope>NUCLEOTIDE SEQUENCE [LARGE SCALE GENOMIC DNA]</scope>
    <source>
        <strain evidence="9">NIOZ-UU82</strain>
    </source>
</reference>
<evidence type="ECO:0000256" key="5">
    <source>
        <dbReference type="ARBA" id="ARBA00022691"/>
    </source>
</evidence>
<dbReference type="PRINTS" id="PR00507">
    <property type="entry name" value="N12N6MTFRASE"/>
</dbReference>
<feature type="domain" description="HTH cro/C1-type" evidence="8">
    <location>
        <begin position="11"/>
        <end position="46"/>
    </location>
</feature>
<keyword evidence="6" id="KW-0680">Restriction system</keyword>
<dbReference type="InterPro" id="IPR010982">
    <property type="entry name" value="Lambda_DNA-bd_dom_sf"/>
</dbReference>
<dbReference type="Proteomes" id="UP000603545">
    <property type="component" value="Unassembled WGS sequence"/>
</dbReference>
<dbReference type="PANTHER" id="PTHR42933">
    <property type="entry name" value="SLR6095 PROTEIN"/>
    <property type="match status" value="1"/>
</dbReference>
<comment type="catalytic activity">
    <reaction evidence="7">
        <text>a 2'-deoxyadenosine in DNA + S-adenosyl-L-methionine = an N(6)-methyl-2'-deoxyadenosine in DNA + S-adenosyl-L-homocysteine + H(+)</text>
        <dbReference type="Rhea" id="RHEA:15197"/>
        <dbReference type="Rhea" id="RHEA-COMP:12418"/>
        <dbReference type="Rhea" id="RHEA-COMP:12419"/>
        <dbReference type="ChEBI" id="CHEBI:15378"/>
        <dbReference type="ChEBI" id="CHEBI:57856"/>
        <dbReference type="ChEBI" id="CHEBI:59789"/>
        <dbReference type="ChEBI" id="CHEBI:90615"/>
        <dbReference type="ChEBI" id="CHEBI:90616"/>
        <dbReference type="EC" id="2.1.1.72"/>
    </reaction>
</comment>
<dbReference type="GO" id="GO:0003677">
    <property type="term" value="F:DNA binding"/>
    <property type="evidence" value="ECO:0007669"/>
    <property type="project" value="InterPro"/>
</dbReference>
<proteinExistence type="inferred from homology"/>
<sequence>MLEIRDISKVVREIRRRLNMSQEELAAKLEVSFATVNRWENEKIKPRGKARKAIFALIEEIGLEQSDLEKAQDSAGLVKKRPRKISKNDVLGAKSMEQMLWSAACSIRGEKDAPKFKDYILPLVFIKRLSDVFEDEVDRLSETYGNRETALSIIDADNTLVRFFIPPEARWPVVSGREQFDWPEERRPKTLGEQLTSTVRAIVKKNPDLGGVIDIVDYNETRNNEREISDAALSGVIEALSDPRYRIGLYDVEPDFLGRAYEYLLRKFAEGQGQSAGEFFTPTEVGWLMAYIMRPMQGEQVYDYACGSAGLLIKCELALQEREIKVQRPLKLHGQELTGSSYAIARMNMVIHDMTGEILRGNSMVNPKFRESDSSLKKFDIVVANPMWNQPFATTVYENDPFDRFESQGGVTTSKGDWAWLQHTVASLNQTGRAAVVIDTGAVTRGSGSRTQDKEKKIRKWFVDNDLIEGVILLPDNLFYNTTAAGIIIIFNKNKPPARKGKIILVNASQEFKKGKPKNYIPDKSIQKIAGAFIKGENVERFVKVIKTEEAKENDYNLSPSRYVDTSEKETYREIPELLNELKAFEKQEVKINTELKDVFSKLGYNY</sequence>
<dbReference type="Gene3D" id="3.40.50.150">
    <property type="entry name" value="Vaccinia Virus protein VP39"/>
    <property type="match status" value="1"/>
</dbReference>
<dbReference type="InterPro" id="IPR003356">
    <property type="entry name" value="DNA_methylase_A-5"/>
</dbReference>
<keyword evidence="4" id="KW-0808">Transferase</keyword>
<dbReference type="PANTHER" id="PTHR42933:SF3">
    <property type="entry name" value="TYPE I RESTRICTION ENZYME MJAVIII METHYLASE SUBUNIT"/>
    <property type="match status" value="1"/>
</dbReference>
<organism evidence="9 10">
    <name type="scientific">Candidatus Desulfaltia bathyphila</name>
    <dbReference type="NCBI Taxonomy" id="2841697"/>
    <lineage>
        <taxon>Bacteria</taxon>
        <taxon>Pseudomonadati</taxon>
        <taxon>Thermodesulfobacteriota</taxon>
        <taxon>Desulfobacteria</taxon>
        <taxon>Desulfobacterales</taxon>
        <taxon>Desulfobacterales incertae sedis</taxon>
        <taxon>Candidatus Desulfaltia</taxon>
    </lineage>
</organism>
<dbReference type="PROSITE" id="PS50943">
    <property type="entry name" value="HTH_CROC1"/>
    <property type="match status" value="1"/>
</dbReference>
<dbReference type="GO" id="GO:0009307">
    <property type="term" value="P:DNA restriction-modification system"/>
    <property type="evidence" value="ECO:0007669"/>
    <property type="project" value="UniProtKB-KW"/>
</dbReference>
<dbReference type="SUPFAM" id="SSF47413">
    <property type="entry name" value="lambda repressor-like DNA-binding domains"/>
    <property type="match status" value="1"/>
</dbReference>
<evidence type="ECO:0000256" key="1">
    <source>
        <dbReference type="ARBA" id="ARBA00006594"/>
    </source>
</evidence>
<keyword evidence="5" id="KW-0949">S-adenosyl-L-methionine</keyword>
<dbReference type="InterPro" id="IPR001387">
    <property type="entry name" value="Cro/C1-type_HTH"/>
</dbReference>
<dbReference type="Gene3D" id="1.10.260.40">
    <property type="entry name" value="lambda repressor-like DNA-binding domains"/>
    <property type="match status" value="1"/>
</dbReference>
<dbReference type="SMART" id="SM00530">
    <property type="entry name" value="HTH_XRE"/>
    <property type="match status" value="1"/>
</dbReference>
<evidence type="ECO:0000256" key="2">
    <source>
        <dbReference type="ARBA" id="ARBA00011900"/>
    </source>
</evidence>
<dbReference type="InterPro" id="IPR022749">
    <property type="entry name" value="D12N6_MeTrfase_N"/>
</dbReference>
<dbReference type="CDD" id="cd00093">
    <property type="entry name" value="HTH_XRE"/>
    <property type="match status" value="1"/>
</dbReference>
<comment type="similarity">
    <text evidence="1">Belongs to the N(4)/N(6)-methyltransferase family.</text>
</comment>
<evidence type="ECO:0000256" key="3">
    <source>
        <dbReference type="ARBA" id="ARBA00022603"/>
    </source>
</evidence>
<dbReference type="AlphaFoldDB" id="A0A8J6N5S4"/>
<evidence type="ECO:0000313" key="10">
    <source>
        <dbReference type="Proteomes" id="UP000603545"/>
    </source>
</evidence>
<dbReference type="EC" id="2.1.1.72" evidence="2"/>
<dbReference type="GO" id="GO:0009007">
    <property type="term" value="F:site-specific DNA-methyltransferase (adenine-specific) activity"/>
    <property type="evidence" value="ECO:0007669"/>
    <property type="project" value="UniProtKB-EC"/>
</dbReference>
<evidence type="ECO:0000259" key="8">
    <source>
        <dbReference type="PROSITE" id="PS50943"/>
    </source>
</evidence>
<gene>
    <name evidence="9" type="ORF">H8E80_07465</name>
</gene>
<dbReference type="Pfam" id="PF12161">
    <property type="entry name" value="HsdM_N"/>
    <property type="match status" value="1"/>
</dbReference>
<protein>
    <recommendedName>
        <fullName evidence="2">site-specific DNA-methyltransferase (adenine-specific)</fullName>
        <ecNumber evidence="2">2.1.1.72</ecNumber>
    </recommendedName>
</protein>
<evidence type="ECO:0000313" key="9">
    <source>
        <dbReference type="EMBL" id="MBC8199865.1"/>
    </source>
</evidence>
<accession>A0A8J6N5S4</accession>
<evidence type="ECO:0000256" key="7">
    <source>
        <dbReference type="ARBA" id="ARBA00047942"/>
    </source>
</evidence>
<dbReference type="Pfam" id="PF02384">
    <property type="entry name" value="N6_Mtase"/>
    <property type="match status" value="1"/>
</dbReference>
<dbReference type="Gene3D" id="1.20.1260.30">
    <property type="match status" value="1"/>
</dbReference>
<keyword evidence="3 9" id="KW-0489">Methyltransferase</keyword>
<dbReference type="Pfam" id="PF01381">
    <property type="entry name" value="HTH_3"/>
    <property type="match status" value="1"/>
</dbReference>
<dbReference type="InterPro" id="IPR029063">
    <property type="entry name" value="SAM-dependent_MTases_sf"/>
</dbReference>